<evidence type="ECO:0000313" key="2">
    <source>
        <dbReference type="EMBL" id="VEL15311.1"/>
    </source>
</evidence>
<feature type="region of interest" description="Disordered" evidence="1">
    <location>
        <begin position="157"/>
        <end position="178"/>
    </location>
</feature>
<dbReference type="AlphaFoldDB" id="A0A3S5B7J2"/>
<dbReference type="Proteomes" id="UP000784294">
    <property type="component" value="Unassembled WGS sequence"/>
</dbReference>
<dbReference type="EMBL" id="CAAALY010024186">
    <property type="protein sequence ID" value="VEL15311.1"/>
    <property type="molecule type" value="Genomic_DNA"/>
</dbReference>
<dbReference type="OrthoDB" id="422540at2759"/>
<protein>
    <submittedName>
        <fullName evidence="2">Uncharacterized protein</fullName>
    </submittedName>
</protein>
<feature type="region of interest" description="Disordered" evidence="1">
    <location>
        <begin position="1"/>
        <end position="28"/>
    </location>
</feature>
<proteinExistence type="predicted"/>
<name>A0A3S5B7J2_9PLAT</name>
<evidence type="ECO:0000256" key="1">
    <source>
        <dbReference type="SAM" id="MobiDB-lite"/>
    </source>
</evidence>
<sequence>MHPSQEGLEHAESFEGVSKNSKKDSYRSKDKQSINLAFTEATMSSHPYSVADFHLVTDASDRNVVVRSTYTLGGSSRALQRSIPCANSAKMDYITQFTSDVRYVKGAYTLCRIGMVCVVPDGEIDYQAIAEAQELKCSQLTQFMIWKIQACMRPEKQSQADSPGQECKQTKACPACQE</sequence>
<comment type="caution">
    <text evidence="2">The sequence shown here is derived from an EMBL/GenBank/DDBJ whole genome shotgun (WGS) entry which is preliminary data.</text>
</comment>
<organism evidence="2 3">
    <name type="scientific">Protopolystoma xenopodis</name>
    <dbReference type="NCBI Taxonomy" id="117903"/>
    <lineage>
        <taxon>Eukaryota</taxon>
        <taxon>Metazoa</taxon>
        <taxon>Spiralia</taxon>
        <taxon>Lophotrochozoa</taxon>
        <taxon>Platyhelminthes</taxon>
        <taxon>Monogenea</taxon>
        <taxon>Polyopisthocotylea</taxon>
        <taxon>Polystomatidea</taxon>
        <taxon>Polystomatidae</taxon>
        <taxon>Protopolystoma</taxon>
    </lineage>
</organism>
<keyword evidence="3" id="KW-1185">Reference proteome</keyword>
<accession>A0A3S5B7J2</accession>
<reference evidence="2" key="1">
    <citation type="submission" date="2018-11" db="EMBL/GenBank/DDBJ databases">
        <authorList>
            <consortium name="Pathogen Informatics"/>
        </authorList>
    </citation>
    <scope>NUCLEOTIDE SEQUENCE</scope>
</reference>
<gene>
    <name evidence="2" type="ORF">PXEA_LOCUS8751</name>
</gene>
<evidence type="ECO:0000313" key="3">
    <source>
        <dbReference type="Proteomes" id="UP000784294"/>
    </source>
</evidence>